<dbReference type="EMBL" id="DF973277">
    <property type="protein sequence ID" value="GAU23811.1"/>
    <property type="molecule type" value="Genomic_DNA"/>
</dbReference>
<reference evidence="3" key="1">
    <citation type="journal article" date="2017" name="Front. Plant Sci.">
        <title>Climate Clever Clovers: New Paradigm to Reduce the Environmental Footprint of Ruminants by Breeding Low Methanogenic Forages Utilizing Haplotype Variation.</title>
        <authorList>
            <person name="Kaur P."/>
            <person name="Appels R."/>
            <person name="Bayer P.E."/>
            <person name="Keeble-Gagnere G."/>
            <person name="Wang J."/>
            <person name="Hirakawa H."/>
            <person name="Shirasawa K."/>
            <person name="Vercoe P."/>
            <person name="Stefanova K."/>
            <person name="Durmic Z."/>
            <person name="Nichols P."/>
            <person name="Revell C."/>
            <person name="Isobe S.N."/>
            <person name="Edwards D."/>
            <person name="Erskine W."/>
        </authorList>
    </citation>
    <scope>NUCLEOTIDE SEQUENCE [LARGE SCALE GENOMIC DNA]</scope>
    <source>
        <strain evidence="3">cv. Daliak</strain>
    </source>
</reference>
<dbReference type="AlphaFoldDB" id="A0A2Z6LWA4"/>
<dbReference type="PANTHER" id="PTHR43822:SF6">
    <property type="entry name" value="3-ISOPROPYLMALATE DEHYDRATASE"/>
    <property type="match status" value="1"/>
</dbReference>
<protein>
    <submittedName>
        <fullName evidence="2">Uncharacterized protein</fullName>
    </submittedName>
</protein>
<dbReference type="InterPro" id="IPR050067">
    <property type="entry name" value="IPM_dehydratase_rel_enz"/>
</dbReference>
<organism evidence="2 3">
    <name type="scientific">Trifolium subterraneum</name>
    <name type="common">Subterranean clover</name>
    <dbReference type="NCBI Taxonomy" id="3900"/>
    <lineage>
        <taxon>Eukaryota</taxon>
        <taxon>Viridiplantae</taxon>
        <taxon>Streptophyta</taxon>
        <taxon>Embryophyta</taxon>
        <taxon>Tracheophyta</taxon>
        <taxon>Spermatophyta</taxon>
        <taxon>Magnoliopsida</taxon>
        <taxon>eudicotyledons</taxon>
        <taxon>Gunneridae</taxon>
        <taxon>Pentapetalae</taxon>
        <taxon>rosids</taxon>
        <taxon>fabids</taxon>
        <taxon>Fabales</taxon>
        <taxon>Fabaceae</taxon>
        <taxon>Papilionoideae</taxon>
        <taxon>50 kb inversion clade</taxon>
        <taxon>NPAAA clade</taxon>
        <taxon>Hologalegina</taxon>
        <taxon>IRL clade</taxon>
        <taxon>Trifolieae</taxon>
        <taxon>Trifolium</taxon>
    </lineage>
</organism>
<gene>
    <name evidence="2" type="ORF">TSUD_27200</name>
</gene>
<evidence type="ECO:0000256" key="1">
    <source>
        <dbReference type="ARBA" id="ARBA00023004"/>
    </source>
</evidence>
<accession>A0A2Z6LWA4</accession>
<dbReference type="SUPFAM" id="SSF53732">
    <property type="entry name" value="Aconitase iron-sulfur domain"/>
    <property type="match status" value="1"/>
</dbReference>
<evidence type="ECO:0000313" key="2">
    <source>
        <dbReference type="EMBL" id="GAU23811.1"/>
    </source>
</evidence>
<keyword evidence="3" id="KW-1185">Reference proteome</keyword>
<dbReference type="Gene3D" id="3.30.499.10">
    <property type="entry name" value="Aconitase, domain 3"/>
    <property type="match status" value="1"/>
</dbReference>
<sequence>MTATEKILARASEKCEVWDREKIVVIPDHYIFTNDERAHRNVDIARDFCMEQDIKYFYDIQDRSNFRVSKDCSFNDNGKVPVEEEALLSFKSTQERGHTDNGAPQFLAEFAHLP</sequence>
<dbReference type="OrthoDB" id="1023943at2759"/>
<proteinExistence type="predicted"/>
<dbReference type="InterPro" id="IPR015931">
    <property type="entry name" value="Acnase/IPM_dHydase_lsu_aba_1/3"/>
</dbReference>
<name>A0A2Z6LWA4_TRISU</name>
<dbReference type="InterPro" id="IPR036008">
    <property type="entry name" value="Aconitase_4Fe-4S_dom"/>
</dbReference>
<keyword evidence="1" id="KW-0408">Iron</keyword>
<dbReference type="Proteomes" id="UP000242715">
    <property type="component" value="Unassembled WGS sequence"/>
</dbReference>
<dbReference type="PANTHER" id="PTHR43822">
    <property type="entry name" value="HOMOACONITASE, MITOCHONDRIAL-RELATED"/>
    <property type="match status" value="1"/>
</dbReference>
<evidence type="ECO:0000313" key="3">
    <source>
        <dbReference type="Proteomes" id="UP000242715"/>
    </source>
</evidence>